<dbReference type="InterPro" id="IPR005119">
    <property type="entry name" value="LysR_subst-bd"/>
</dbReference>
<dbReference type="InterPro" id="IPR036388">
    <property type="entry name" value="WH-like_DNA-bd_sf"/>
</dbReference>
<name>A0A4T2GJ30_STRSU</name>
<keyword evidence="2" id="KW-0805">Transcription regulation</keyword>
<reference evidence="6 7" key="1">
    <citation type="submission" date="2019-04" db="EMBL/GenBank/DDBJ databases">
        <title>Genome analysis of Streptococcus suis strain WUSS424.</title>
        <authorList>
            <person name="Chen H."/>
            <person name="Gao X."/>
            <person name="Wu Z."/>
        </authorList>
    </citation>
    <scope>NUCLEOTIDE SEQUENCE [LARGE SCALE GENOMIC DNA]</scope>
    <source>
        <strain evidence="6 7">WUSS424</strain>
    </source>
</reference>
<dbReference type="AlphaFoldDB" id="A0A4T2GJ30"/>
<dbReference type="PANTHER" id="PTHR30419:SF8">
    <property type="entry name" value="NITROGEN ASSIMILATION TRANSCRIPTIONAL ACTIVATOR-RELATED"/>
    <property type="match status" value="1"/>
</dbReference>
<dbReference type="Pfam" id="PF03466">
    <property type="entry name" value="LysR_substrate"/>
    <property type="match status" value="1"/>
</dbReference>
<dbReference type="GO" id="GO:0005829">
    <property type="term" value="C:cytosol"/>
    <property type="evidence" value="ECO:0007669"/>
    <property type="project" value="TreeGrafter"/>
</dbReference>
<dbReference type="InterPro" id="IPR050950">
    <property type="entry name" value="HTH-type_LysR_regulators"/>
</dbReference>
<dbReference type="InterPro" id="IPR000847">
    <property type="entry name" value="LysR_HTH_N"/>
</dbReference>
<dbReference type="Pfam" id="PF00126">
    <property type="entry name" value="HTH_1"/>
    <property type="match status" value="1"/>
</dbReference>
<dbReference type="OrthoDB" id="9803735at2"/>
<dbReference type="PROSITE" id="PS50931">
    <property type="entry name" value="HTH_LYSR"/>
    <property type="match status" value="1"/>
</dbReference>
<dbReference type="SUPFAM" id="SSF46785">
    <property type="entry name" value="Winged helix' DNA-binding domain"/>
    <property type="match status" value="1"/>
</dbReference>
<dbReference type="SUPFAM" id="SSF53850">
    <property type="entry name" value="Periplasmic binding protein-like II"/>
    <property type="match status" value="1"/>
</dbReference>
<evidence type="ECO:0000313" key="7">
    <source>
        <dbReference type="Proteomes" id="UP000305165"/>
    </source>
</evidence>
<sequence length="309" mass="36190">MDIVQMGYFITIVECRCNLSLAAKKIHISQSALSQFITQFETNEGIQLFHRKNGRLERLTEAGELVFQYSTEILSRYDEMLAMISRESAKQHGTIRLGVPSLILRVYFSTILPDFLLKHPDINIQISEGGGIELLRKFVEGELNFALLIEPTKLDPKKYEQHIIQMDEYVAFMDKDHELAQKDLLEWKDIQPYPIATFNKSFTTYHAITEKMKKEKTKLKLTYLSSSWDYLVEATYGNEIISILPRPVAELIDRDRFTVVHFRDYIPFNIWLCRPYKHKLGEVESFVYEEFLKLYYSPVTEKNGDDYVV</sequence>
<comment type="similarity">
    <text evidence="1">Belongs to the LysR transcriptional regulatory family.</text>
</comment>
<dbReference type="EMBL" id="SSXO01000006">
    <property type="protein sequence ID" value="TIH98727.1"/>
    <property type="molecule type" value="Genomic_DNA"/>
</dbReference>
<proteinExistence type="inferred from homology"/>
<gene>
    <name evidence="6" type="ORF">FAJ39_09680</name>
</gene>
<evidence type="ECO:0000256" key="2">
    <source>
        <dbReference type="ARBA" id="ARBA00023015"/>
    </source>
</evidence>
<evidence type="ECO:0000313" key="6">
    <source>
        <dbReference type="EMBL" id="TIH98727.1"/>
    </source>
</evidence>
<comment type="caution">
    <text evidence="6">The sequence shown here is derived from an EMBL/GenBank/DDBJ whole genome shotgun (WGS) entry which is preliminary data.</text>
</comment>
<keyword evidence="4" id="KW-0804">Transcription</keyword>
<keyword evidence="3" id="KW-0238">DNA-binding</keyword>
<dbReference type="GO" id="GO:0003700">
    <property type="term" value="F:DNA-binding transcription factor activity"/>
    <property type="evidence" value="ECO:0007669"/>
    <property type="project" value="InterPro"/>
</dbReference>
<dbReference type="InterPro" id="IPR036390">
    <property type="entry name" value="WH_DNA-bd_sf"/>
</dbReference>
<dbReference type="CDD" id="cd05466">
    <property type="entry name" value="PBP2_LTTR_substrate"/>
    <property type="match status" value="1"/>
</dbReference>
<feature type="domain" description="HTH lysR-type" evidence="5">
    <location>
        <begin position="1"/>
        <end position="60"/>
    </location>
</feature>
<evidence type="ECO:0000256" key="4">
    <source>
        <dbReference type="ARBA" id="ARBA00023163"/>
    </source>
</evidence>
<dbReference type="Proteomes" id="UP000305165">
    <property type="component" value="Unassembled WGS sequence"/>
</dbReference>
<dbReference type="PANTHER" id="PTHR30419">
    <property type="entry name" value="HTH-TYPE TRANSCRIPTIONAL REGULATOR YBHD"/>
    <property type="match status" value="1"/>
</dbReference>
<protein>
    <submittedName>
        <fullName evidence="6">LysR family transcriptional regulator</fullName>
    </submittedName>
</protein>
<evidence type="ECO:0000256" key="1">
    <source>
        <dbReference type="ARBA" id="ARBA00009437"/>
    </source>
</evidence>
<dbReference type="Gene3D" id="3.40.190.290">
    <property type="match status" value="1"/>
</dbReference>
<organism evidence="6 7">
    <name type="scientific">Streptococcus suis</name>
    <dbReference type="NCBI Taxonomy" id="1307"/>
    <lineage>
        <taxon>Bacteria</taxon>
        <taxon>Bacillati</taxon>
        <taxon>Bacillota</taxon>
        <taxon>Bacilli</taxon>
        <taxon>Lactobacillales</taxon>
        <taxon>Streptococcaceae</taxon>
        <taxon>Streptococcus</taxon>
    </lineage>
</organism>
<dbReference type="Gene3D" id="1.10.10.10">
    <property type="entry name" value="Winged helix-like DNA-binding domain superfamily/Winged helix DNA-binding domain"/>
    <property type="match status" value="1"/>
</dbReference>
<accession>A0A4T2GJ30</accession>
<evidence type="ECO:0000259" key="5">
    <source>
        <dbReference type="PROSITE" id="PS50931"/>
    </source>
</evidence>
<dbReference type="GO" id="GO:0003677">
    <property type="term" value="F:DNA binding"/>
    <property type="evidence" value="ECO:0007669"/>
    <property type="project" value="UniProtKB-KW"/>
</dbReference>
<evidence type="ECO:0000256" key="3">
    <source>
        <dbReference type="ARBA" id="ARBA00023125"/>
    </source>
</evidence>